<dbReference type="InterPro" id="IPR025944">
    <property type="entry name" value="Sigma_54_int_dom_CS"/>
</dbReference>
<reference evidence="10 11" key="1">
    <citation type="submission" date="2019-08" db="EMBL/GenBank/DDBJ databases">
        <title>Deep-cultivation of Planctomycetes and their phenomic and genomic characterization uncovers novel biology.</title>
        <authorList>
            <person name="Wiegand S."/>
            <person name="Jogler M."/>
            <person name="Boedeker C."/>
            <person name="Pinto D."/>
            <person name="Vollmers J."/>
            <person name="Rivas-Marin E."/>
            <person name="Kohn T."/>
            <person name="Peeters S.H."/>
            <person name="Heuer A."/>
            <person name="Rast P."/>
            <person name="Oberbeckmann S."/>
            <person name="Bunk B."/>
            <person name="Jeske O."/>
            <person name="Meyerdierks A."/>
            <person name="Storesund J.E."/>
            <person name="Kallscheuer N."/>
            <person name="Luecker S."/>
            <person name="Lage O.M."/>
            <person name="Pohl T."/>
            <person name="Merkel B.J."/>
            <person name="Hornburger P."/>
            <person name="Mueller R.-W."/>
            <person name="Bruemmer F."/>
            <person name="Labrenz M."/>
            <person name="Spormann A.M."/>
            <person name="Op den Camp H."/>
            <person name="Overmann J."/>
            <person name="Amann R."/>
            <person name="Jetten M.S.M."/>
            <person name="Mascher T."/>
            <person name="Medema M.H."/>
            <person name="Devos D.P."/>
            <person name="Kaster A.-K."/>
            <person name="Ovreas L."/>
            <person name="Rohde M."/>
            <person name="Galperin M.Y."/>
            <person name="Jogler C."/>
        </authorList>
    </citation>
    <scope>NUCLEOTIDE SEQUENCE [LARGE SCALE GENOMIC DNA]</scope>
    <source>
        <strain evidence="10 11">OJF2</strain>
    </source>
</reference>
<dbReference type="InterPro" id="IPR009057">
    <property type="entry name" value="Homeodomain-like_sf"/>
</dbReference>
<dbReference type="Proteomes" id="UP000324233">
    <property type="component" value="Chromosome"/>
</dbReference>
<evidence type="ECO:0000256" key="5">
    <source>
        <dbReference type="ARBA" id="ARBA00023159"/>
    </source>
</evidence>
<dbReference type="Gene3D" id="1.10.10.60">
    <property type="entry name" value="Homeodomain-like"/>
    <property type="match status" value="1"/>
</dbReference>
<gene>
    <name evidence="10" type="ORF">OJF2_53790</name>
</gene>
<keyword evidence="1" id="KW-0547">Nucleotide-binding</keyword>
<organism evidence="10 11">
    <name type="scientific">Aquisphaera giovannonii</name>
    <dbReference type="NCBI Taxonomy" id="406548"/>
    <lineage>
        <taxon>Bacteria</taxon>
        <taxon>Pseudomonadati</taxon>
        <taxon>Planctomycetota</taxon>
        <taxon>Planctomycetia</taxon>
        <taxon>Isosphaerales</taxon>
        <taxon>Isosphaeraceae</taxon>
        <taxon>Aquisphaera</taxon>
    </lineage>
</organism>
<dbReference type="FunFam" id="3.40.50.300:FF:000006">
    <property type="entry name" value="DNA-binding transcriptional regulator NtrC"/>
    <property type="match status" value="1"/>
</dbReference>
<evidence type="ECO:0000313" key="11">
    <source>
        <dbReference type="Proteomes" id="UP000324233"/>
    </source>
</evidence>
<dbReference type="InterPro" id="IPR002197">
    <property type="entry name" value="HTH_Fis"/>
</dbReference>
<evidence type="ECO:0000256" key="2">
    <source>
        <dbReference type="ARBA" id="ARBA00022840"/>
    </source>
</evidence>
<dbReference type="SMART" id="SM00448">
    <property type="entry name" value="REC"/>
    <property type="match status" value="1"/>
</dbReference>
<dbReference type="PANTHER" id="PTHR32071:SF57">
    <property type="entry name" value="C4-DICARBOXYLATE TRANSPORT TRANSCRIPTIONAL REGULATORY PROTEIN DCTD"/>
    <property type="match status" value="1"/>
</dbReference>
<dbReference type="InterPro" id="IPR003593">
    <property type="entry name" value="AAA+_ATPase"/>
</dbReference>
<keyword evidence="6" id="KW-0804">Transcription</keyword>
<keyword evidence="2" id="KW-0067">ATP-binding</keyword>
<dbReference type="Pfam" id="PF00072">
    <property type="entry name" value="Response_reg"/>
    <property type="match status" value="1"/>
</dbReference>
<evidence type="ECO:0000256" key="6">
    <source>
        <dbReference type="ARBA" id="ARBA00023163"/>
    </source>
</evidence>
<dbReference type="SUPFAM" id="SSF52540">
    <property type="entry name" value="P-loop containing nucleoside triphosphate hydrolases"/>
    <property type="match status" value="1"/>
</dbReference>
<dbReference type="PROSITE" id="PS00688">
    <property type="entry name" value="SIGMA54_INTERACT_3"/>
    <property type="match status" value="1"/>
</dbReference>
<dbReference type="InterPro" id="IPR011006">
    <property type="entry name" value="CheY-like_superfamily"/>
</dbReference>
<dbReference type="GO" id="GO:0043565">
    <property type="term" value="F:sequence-specific DNA binding"/>
    <property type="evidence" value="ECO:0007669"/>
    <property type="project" value="InterPro"/>
</dbReference>
<dbReference type="Pfam" id="PF25601">
    <property type="entry name" value="AAA_lid_14"/>
    <property type="match status" value="1"/>
</dbReference>
<evidence type="ECO:0000256" key="7">
    <source>
        <dbReference type="PROSITE-ProRule" id="PRU00169"/>
    </source>
</evidence>
<dbReference type="PANTHER" id="PTHR32071">
    <property type="entry name" value="TRANSCRIPTIONAL REGULATORY PROTEIN"/>
    <property type="match status" value="1"/>
</dbReference>
<name>A0A5B9W926_9BACT</name>
<dbReference type="GO" id="GO:0006355">
    <property type="term" value="P:regulation of DNA-templated transcription"/>
    <property type="evidence" value="ECO:0007669"/>
    <property type="project" value="InterPro"/>
</dbReference>
<feature type="domain" description="Response regulatory" evidence="9">
    <location>
        <begin position="6"/>
        <end position="120"/>
    </location>
</feature>
<keyword evidence="4 10" id="KW-0238">DNA-binding</keyword>
<dbReference type="RefSeq" id="WP_148596438.1">
    <property type="nucleotide sequence ID" value="NZ_CP042997.1"/>
</dbReference>
<dbReference type="Pfam" id="PF02954">
    <property type="entry name" value="HTH_8"/>
    <property type="match status" value="1"/>
</dbReference>
<evidence type="ECO:0000256" key="4">
    <source>
        <dbReference type="ARBA" id="ARBA00023125"/>
    </source>
</evidence>
<keyword evidence="5" id="KW-0010">Activator</keyword>
<feature type="modified residue" description="4-aspartylphosphate" evidence="7">
    <location>
        <position position="55"/>
    </location>
</feature>
<dbReference type="CDD" id="cd00009">
    <property type="entry name" value="AAA"/>
    <property type="match status" value="1"/>
</dbReference>
<keyword evidence="7" id="KW-0597">Phosphoprotein</keyword>
<dbReference type="PRINTS" id="PR01590">
    <property type="entry name" value="HTHFIS"/>
</dbReference>
<evidence type="ECO:0000256" key="3">
    <source>
        <dbReference type="ARBA" id="ARBA00023015"/>
    </source>
</evidence>
<dbReference type="PROSITE" id="PS50045">
    <property type="entry name" value="SIGMA54_INTERACT_4"/>
    <property type="match status" value="1"/>
</dbReference>
<dbReference type="SUPFAM" id="SSF52172">
    <property type="entry name" value="CheY-like"/>
    <property type="match status" value="1"/>
</dbReference>
<dbReference type="Pfam" id="PF00158">
    <property type="entry name" value="Sigma54_activat"/>
    <property type="match status" value="1"/>
</dbReference>
<evidence type="ECO:0000313" key="10">
    <source>
        <dbReference type="EMBL" id="QEH36794.1"/>
    </source>
</evidence>
<dbReference type="PROSITE" id="PS00676">
    <property type="entry name" value="SIGMA54_INTERACT_2"/>
    <property type="match status" value="1"/>
</dbReference>
<dbReference type="Gene3D" id="1.10.8.60">
    <property type="match status" value="1"/>
</dbReference>
<dbReference type="InterPro" id="IPR025662">
    <property type="entry name" value="Sigma_54_int_dom_ATP-bd_1"/>
</dbReference>
<proteinExistence type="predicted"/>
<dbReference type="Gene3D" id="3.40.50.2300">
    <property type="match status" value="1"/>
</dbReference>
<keyword evidence="11" id="KW-1185">Reference proteome</keyword>
<dbReference type="InterPro" id="IPR025943">
    <property type="entry name" value="Sigma_54_int_dom_ATP-bd_2"/>
</dbReference>
<dbReference type="EMBL" id="CP042997">
    <property type="protein sequence ID" value="QEH36794.1"/>
    <property type="molecule type" value="Genomic_DNA"/>
</dbReference>
<dbReference type="InterPro" id="IPR002078">
    <property type="entry name" value="Sigma_54_int"/>
</dbReference>
<keyword evidence="3" id="KW-0805">Transcription regulation</keyword>
<dbReference type="GO" id="GO:0000160">
    <property type="term" value="P:phosphorelay signal transduction system"/>
    <property type="evidence" value="ECO:0007669"/>
    <property type="project" value="InterPro"/>
</dbReference>
<dbReference type="KEGG" id="agv:OJF2_53790"/>
<dbReference type="InterPro" id="IPR027417">
    <property type="entry name" value="P-loop_NTPase"/>
</dbReference>
<evidence type="ECO:0000256" key="1">
    <source>
        <dbReference type="ARBA" id="ARBA00022741"/>
    </source>
</evidence>
<sequence length="458" mass="50048">MDHQIRVLVVDDDEPHAEAVAESLERVGYECVVATSGREGLRLIEEQTFDIIITDLIMDGVGGLEILAKAKRELPDAEVVILTGHGTIKTAVTAMQAGATTYLTKPLDIGELRTVVDKASQSQRLARSNIELQKQLNEKFGFEGVVGNSPAMHTVVARLRQIAPTSASVLITGESGTGKELVAKALHNNSPRRYKPFVTLNCAALSDNILESELFGHVKGAFTGADRERKGWFEHANGGTLFLDEVGDIPLGTQVKLLRALENGEIVRVGTNEPIKVNVRLISATNRDLADAIAKGDFRQDLYHRLKVVSIKLPPLRERREDIDLLIDHFLREFTASHEKKINAITPAARKALRQYSWPGNVRELRNVVESMVVIDSDGVIDIDDLTEDLQAVSTGTSAGAPSAAGSDALVGKSLEETEKYYILETLKLTGGNREEAARILGIGERTLYRKLKEYGGG</sequence>
<dbReference type="GO" id="GO:0005524">
    <property type="term" value="F:ATP binding"/>
    <property type="evidence" value="ECO:0007669"/>
    <property type="project" value="UniProtKB-KW"/>
</dbReference>
<evidence type="ECO:0000259" key="8">
    <source>
        <dbReference type="PROSITE" id="PS50045"/>
    </source>
</evidence>
<dbReference type="InterPro" id="IPR058031">
    <property type="entry name" value="AAA_lid_NorR"/>
</dbReference>
<accession>A0A5B9W926</accession>
<feature type="domain" description="Sigma-54 factor interaction" evidence="8">
    <location>
        <begin position="145"/>
        <end position="374"/>
    </location>
</feature>
<dbReference type="Gene3D" id="3.40.50.300">
    <property type="entry name" value="P-loop containing nucleotide triphosphate hydrolases"/>
    <property type="match status" value="1"/>
</dbReference>
<dbReference type="InterPro" id="IPR001789">
    <property type="entry name" value="Sig_transdc_resp-reg_receiver"/>
</dbReference>
<dbReference type="SUPFAM" id="SSF46689">
    <property type="entry name" value="Homeodomain-like"/>
    <property type="match status" value="1"/>
</dbReference>
<dbReference type="PROSITE" id="PS50110">
    <property type="entry name" value="RESPONSE_REGULATORY"/>
    <property type="match status" value="1"/>
</dbReference>
<dbReference type="OrthoDB" id="9807827at2"/>
<dbReference type="PROSITE" id="PS00675">
    <property type="entry name" value="SIGMA54_INTERACT_1"/>
    <property type="match status" value="1"/>
</dbReference>
<protein>
    <submittedName>
        <fullName evidence="10">DNA-binding transcriptional response regulator</fullName>
    </submittedName>
</protein>
<dbReference type="AlphaFoldDB" id="A0A5B9W926"/>
<dbReference type="FunFam" id="1.10.8.60:FF:000014">
    <property type="entry name" value="DNA-binding transcriptional regulator NtrC"/>
    <property type="match status" value="1"/>
</dbReference>
<evidence type="ECO:0000259" key="9">
    <source>
        <dbReference type="PROSITE" id="PS50110"/>
    </source>
</evidence>
<dbReference type="SMART" id="SM00382">
    <property type="entry name" value="AAA"/>
    <property type="match status" value="1"/>
</dbReference>